<dbReference type="EMBL" id="AANZ01000005">
    <property type="protein sequence ID" value="EAQ81291.1"/>
    <property type="molecule type" value="Genomic_DNA"/>
</dbReference>
<keyword evidence="1" id="KW-1133">Transmembrane helix</keyword>
<dbReference type="OrthoDB" id="255848at2"/>
<dbReference type="InterPro" id="IPR045584">
    <property type="entry name" value="Pilin-like"/>
</dbReference>
<dbReference type="Gene3D" id="3.30.700.10">
    <property type="entry name" value="Glycoprotein, Type 4 Pilin"/>
    <property type="match status" value="1"/>
</dbReference>
<evidence type="ECO:0000256" key="1">
    <source>
        <dbReference type="SAM" id="Phobius"/>
    </source>
</evidence>
<organism evidence="3 4">
    <name type="scientific">Blastopirellula marina DSM 3645</name>
    <dbReference type="NCBI Taxonomy" id="314230"/>
    <lineage>
        <taxon>Bacteria</taxon>
        <taxon>Pseudomonadati</taxon>
        <taxon>Planctomycetota</taxon>
        <taxon>Planctomycetia</taxon>
        <taxon>Pirellulales</taxon>
        <taxon>Pirellulaceae</taxon>
        <taxon>Blastopirellula</taxon>
    </lineage>
</organism>
<accession>A3ZQ18</accession>
<comment type="caution">
    <text evidence="3">The sequence shown here is derived from an EMBL/GenBank/DDBJ whole genome shotgun (WGS) entry which is preliminary data.</text>
</comment>
<reference evidence="3 4" key="1">
    <citation type="submission" date="2006-02" db="EMBL/GenBank/DDBJ databases">
        <authorList>
            <person name="Amann R."/>
            <person name="Ferriera S."/>
            <person name="Johnson J."/>
            <person name="Kravitz S."/>
            <person name="Halpern A."/>
            <person name="Remington K."/>
            <person name="Beeson K."/>
            <person name="Tran B."/>
            <person name="Rogers Y.-H."/>
            <person name="Friedman R."/>
            <person name="Venter J.C."/>
        </authorList>
    </citation>
    <scope>NUCLEOTIDE SEQUENCE [LARGE SCALE GENOMIC DNA]</scope>
    <source>
        <strain evidence="3 4">DSM 3645</strain>
    </source>
</reference>
<name>A3ZQ18_9BACT</name>
<dbReference type="NCBIfam" id="TIGR02532">
    <property type="entry name" value="IV_pilin_GFxxxE"/>
    <property type="match status" value="1"/>
</dbReference>
<dbReference type="eggNOG" id="COG4968">
    <property type="taxonomic scope" value="Bacteria"/>
</dbReference>
<dbReference type="InterPro" id="IPR011453">
    <property type="entry name" value="DUF1559"/>
</dbReference>
<dbReference type="AlphaFoldDB" id="A3ZQ18"/>
<keyword evidence="1" id="KW-0812">Transmembrane</keyword>
<dbReference type="RefSeq" id="WP_002652480.1">
    <property type="nucleotide sequence ID" value="NZ_CH672376.1"/>
</dbReference>
<dbReference type="PROSITE" id="PS00409">
    <property type="entry name" value="PROKAR_NTER_METHYL"/>
    <property type="match status" value="1"/>
</dbReference>
<keyword evidence="1" id="KW-0472">Membrane</keyword>
<dbReference type="Pfam" id="PF07963">
    <property type="entry name" value="N_methyl"/>
    <property type="match status" value="1"/>
</dbReference>
<dbReference type="PANTHER" id="PTHR30093">
    <property type="entry name" value="GENERAL SECRETION PATHWAY PROTEIN G"/>
    <property type="match status" value="1"/>
</dbReference>
<evidence type="ECO:0000259" key="2">
    <source>
        <dbReference type="Pfam" id="PF07596"/>
    </source>
</evidence>
<proteinExistence type="predicted"/>
<sequence>MKLRARSHQGFTLVELLVVIAIIGVLIALLLPAVQQAREAARRMQCSNNLKQLGLTIHNFHDTFGYLPPAALGNEYASFYPLIMPYMEQQNIVDQIDLTQKMTTGDNYTFINSDAAAVPGLLCPSRRSGTSISVLGAATDYAITGNRESSDDCDRLDGDNATPSRHYSTMILAKGGAEDGSGRFVGWRSQTSFASITDGLSNTSVLGEKYVPVSRINAHANAGDGTLYYWHVDDWKTWMIIRNAKFPMMRGPDITDDNTNYRKSFGSLHPGISQMLMGDGSVKNVAVNVNPEFTLLMADRRDGRVNNYDQ</sequence>
<dbReference type="SUPFAM" id="SSF54523">
    <property type="entry name" value="Pili subunits"/>
    <property type="match status" value="1"/>
</dbReference>
<evidence type="ECO:0000313" key="4">
    <source>
        <dbReference type="Proteomes" id="UP000004358"/>
    </source>
</evidence>
<feature type="transmembrane region" description="Helical" evidence="1">
    <location>
        <begin position="12"/>
        <end position="34"/>
    </location>
</feature>
<dbReference type="InterPro" id="IPR012902">
    <property type="entry name" value="N_methyl_site"/>
</dbReference>
<dbReference type="NCBIfam" id="TIGR04294">
    <property type="entry name" value="pre_pil_HX9DG"/>
    <property type="match status" value="1"/>
</dbReference>
<dbReference type="Pfam" id="PF07596">
    <property type="entry name" value="SBP_bac_10"/>
    <property type="match status" value="1"/>
</dbReference>
<dbReference type="PANTHER" id="PTHR30093:SF2">
    <property type="entry name" value="TYPE II SECRETION SYSTEM PROTEIN H"/>
    <property type="match status" value="1"/>
</dbReference>
<dbReference type="Proteomes" id="UP000004358">
    <property type="component" value="Unassembled WGS sequence"/>
</dbReference>
<gene>
    <name evidence="3" type="ORF">DSM3645_22906</name>
</gene>
<dbReference type="InterPro" id="IPR027558">
    <property type="entry name" value="Pre_pil_HX9DG_C"/>
</dbReference>
<dbReference type="HOGENOM" id="CLU_041661_0_0_0"/>
<evidence type="ECO:0000313" key="3">
    <source>
        <dbReference type="EMBL" id="EAQ81291.1"/>
    </source>
</evidence>
<feature type="domain" description="DUF1559" evidence="2">
    <location>
        <begin position="35"/>
        <end position="292"/>
    </location>
</feature>
<protein>
    <submittedName>
        <fullName evidence="3">General secretion pathway protein G-like protein</fullName>
    </submittedName>
</protein>